<reference evidence="3" key="2">
    <citation type="journal article" date="2024" name="Plant">
        <title>Genomic evolution and insights into agronomic trait innovations of Sesamum species.</title>
        <authorList>
            <person name="Miao H."/>
            <person name="Wang L."/>
            <person name="Qu L."/>
            <person name="Liu H."/>
            <person name="Sun Y."/>
            <person name="Le M."/>
            <person name="Wang Q."/>
            <person name="Wei S."/>
            <person name="Zheng Y."/>
            <person name="Lin W."/>
            <person name="Duan Y."/>
            <person name="Cao H."/>
            <person name="Xiong S."/>
            <person name="Wang X."/>
            <person name="Wei L."/>
            <person name="Li C."/>
            <person name="Ma Q."/>
            <person name="Ju M."/>
            <person name="Zhao R."/>
            <person name="Li G."/>
            <person name="Mu C."/>
            <person name="Tian Q."/>
            <person name="Mei H."/>
            <person name="Zhang T."/>
            <person name="Gao T."/>
            <person name="Zhang H."/>
        </authorList>
    </citation>
    <scope>NUCLEOTIDE SEQUENCE</scope>
    <source>
        <strain evidence="3">3651</strain>
    </source>
</reference>
<reference evidence="3" key="1">
    <citation type="submission" date="2020-06" db="EMBL/GenBank/DDBJ databases">
        <authorList>
            <person name="Li T."/>
            <person name="Hu X."/>
            <person name="Zhang T."/>
            <person name="Song X."/>
            <person name="Zhang H."/>
            <person name="Dai N."/>
            <person name="Sheng W."/>
            <person name="Hou X."/>
            <person name="Wei L."/>
        </authorList>
    </citation>
    <scope>NUCLEOTIDE SEQUENCE</scope>
    <source>
        <strain evidence="3">3651</strain>
        <tissue evidence="3">Leaf</tissue>
    </source>
</reference>
<dbReference type="InterPro" id="IPR035940">
    <property type="entry name" value="CAP_sf"/>
</dbReference>
<dbReference type="EMBL" id="JACGWO010000012">
    <property type="protein sequence ID" value="KAK4414318.1"/>
    <property type="molecule type" value="Genomic_DNA"/>
</dbReference>
<feature type="domain" description="SCP" evidence="2">
    <location>
        <begin position="39"/>
        <end position="168"/>
    </location>
</feature>
<dbReference type="PANTHER" id="PTHR34537">
    <property type="entry name" value="OS08G0459300 PROTEIN"/>
    <property type="match status" value="1"/>
</dbReference>
<evidence type="ECO:0000313" key="3">
    <source>
        <dbReference type="EMBL" id="KAK4414318.1"/>
    </source>
</evidence>
<feature type="chain" id="PRO_5042203917" description="SCP domain-containing protein" evidence="1">
    <location>
        <begin position="29"/>
        <end position="232"/>
    </location>
</feature>
<keyword evidence="4" id="KW-1185">Reference proteome</keyword>
<gene>
    <name evidence="3" type="ORF">Salat_2844800</name>
</gene>
<sequence length="232" mass="25609">MVMKAKRFCYLHWISLSAILLLAHFVYSKNHGNAANDLLDIINANRTAQKLPKLNLSPGLGCIALQYAEQCNGNCSRNNTIHCQPPEDDFTEVFAPNCGVELPTFGTISGYMLGCRQKYLQPPEAFSHVLIQDQKTLSLLRNGTLTEVGVGIIGGHKHKGPYIWCVVFSNSQRNTTFVLEDLGKGIEQKRGCYSGSSKPCSTGHKISAVAANIWTFLLLIFSFQVCLNTLNL</sequence>
<evidence type="ECO:0000313" key="4">
    <source>
        <dbReference type="Proteomes" id="UP001293254"/>
    </source>
</evidence>
<dbReference type="Proteomes" id="UP001293254">
    <property type="component" value="Unassembled WGS sequence"/>
</dbReference>
<dbReference type="Gene3D" id="3.40.33.10">
    <property type="entry name" value="CAP"/>
    <property type="match status" value="1"/>
</dbReference>
<accession>A0AAE2C9T8</accession>
<dbReference type="InterPro" id="IPR014044">
    <property type="entry name" value="CAP_dom"/>
</dbReference>
<evidence type="ECO:0000256" key="1">
    <source>
        <dbReference type="SAM" id="SignalP"/>
    </source>
</evidence>
<comment type="caution">
    <text evidence="3">The sequence shown here is derived from an EMBL/GenBank/DDBJ whole genome shotgun (WGS) entry which is preliminary data.</text>
</comment>
<feature type="signal peptide" evidence="1">
    <location>
        <begin position="1"/>
        <end position="28"/>
    </location>
</feature>
<dbReference type="PANTHER" id="PTHR34537:SF2">
    <property type="entry name" value="FERREDOXIN-LIKE PROTEIN"/>
    <property type="match status" value="1"/>
</dbReference>
<name>A0AAE2C9T8_9LAMI</name>
<evidence type="ECO:0000259" key="2">
    <source>
        <dbReference type="Pfam" id="PF00188"/>
    </source>
</evidence>
<keyword evidence="1" id="KW-0732">Signal</keyword>
<proteinExistence type="predicted"/>
<protein>
    <recommendedName>
        <fullName evidence="2">SCP domain-containing protein</fullName>
    </recommendedName>
</protein>
<organism evidence="3 4">
    <name type="scientific">Sesamum alatum</name>
    <dbReference type="NCBI Taxonomy" id="300844"/>
    <lineage>
        <taxon>Eukaryota</taxon>
        <taxon>Viridiplantae</taxon>
        <taxon>Streptophyta</taxon>
        <taxon>Embryophyta</taxon>
        <taxon>Tracheophyta</taxon>
        <taxon>Spermatophyta</taxon>
        <taxon>Magnoliopsida</taxon>
        <taxon>eudicotyledons</taxon>
        <taxon>Gunneridae</taxon>
        <taxon>Pentapetalae</taxon>
        <taxon>asterids</taxon>
        <taxon>lamiids</taxon>
        <taxon>Lamiales</taxon>
        <taxon>Pedaliaceae</taxon>
        <taxon>Sesamum</taxon>
    </lineage>
</organism>
<dbReference type="AlphaFoldDB" id="A0AAE2C9T8"/>
<dbReference type="Pfam" id="PF00188">
    <property type="entry name" value="CAP"/>
    <property type="match status" value="1"/>
</dbReference>
<dbReference type="SUPFAM" id="SSF55797">
    <property type="entry name" value="PR-1-like"/>
    <property type="match status" value="1"/>
</dbReference>